<comment type="caution">
    <text evidence="2">The sequence shown here is derived from an EMBL/GenBank/DDBJ whole genome shotgun (WGS) entry which is preliminary data.</text>
</comment>
<evidence type="ECO:0000313" key="1">
    <source>
        <dbReference type="EMBL" id="KAK3879807.1"/>
    </source>
</evidence>
<sequence length="166" mass="18927">MVSTLTKICEQVCEVYVPQKCTSKKKEKIPRDWRILMRKRSIVKARLTKKTSKCKEIKLQEVLKDIEIKLLMSHEEQRRREELQAISNIKINSKCFFAFANKKVKNISSVGPLEDDEGNLVSDPKGMALMLKRQFEKVLSLPSPEDAIDDPATFFAAQAATSTPTL</sequence>
<gene>
    <name evidence="2" type="ORF">Pcinc_007112</name>
    <name evidence="1" type="ORF">Pcinc_015648</name>
</gene>
<evidence type="ECO:0000313" key="2">
    <source>
        <dbReference type="EMBL" id="KAK3888846.1"/>
    </source>
</evidence>
<organism evidence="2 3">
    <name type="scientific">Petrolisthes cinctipes</name>
    <name type="common">Flat porcelain crab</name>
    <dbReference type="NCBI Taxonomy" id="88211"/>
    <lineage>
        <taxon>Eukaryota</taxon>
        <taxon>Metazoa</taxon>
        <taxon>Ecdysozoa</taxon>
        <taxon>Arthropoda</taxon>
        <taxon>Crustacea</taxon>
        <taxon>Multicrustacea</taxon>
        <taxon>Malacostraca</taxon>
        <taxon>Eumalacostraca</taxon>
        <taxon>Eucarida</taxon>
        <taxon>Decapoda</taxon>
        <taxon>Pleocyemata</taxon>
        <taxon>Anomura</taxon>
        <taxon>Galatheoidea</taxon>
        <taxon>Porcellanidae</taxon>
        <taxon>Petrolisthes</taxon>
    </lineage>
</organism>
<proteinExistence type="predicted"/>
<name>A0AAE1KX94_PETCI</name>
<dbReference type="EMBL" id="JAWQEG010000526">
    <property type="protein sequence ID" value="KAK3888846.1"/>
    <property type="molecule type" value="Genomic_DNA"/>
</dbReference>
<dbReference type="EMBL" id="JAWQEG010001395">
    <property type="protein sequence ID" value="KAK3879807.1"/>
    <property type="molecule type" value="Genomic_DNA"/>
</dbReference>
<dbReference type="AlphaFoldDB" id="A0AAE1KX94"/>
<accession>A0AAE1KX94</accession>
<evidence type="ECO:0000313" key="3">
    <source>
        <dbReference type="Proteomes" id="UP001286313"/>
    </source>
</evidence>
<protein>
    <submittedName>
        <fullName evidence="2">Uncharacterized protein</fullName>
    </submittedName>
</protein>
<dbReference type="Proteomes" id="UP001286313">
    <property type="component" value="Unassembled WGS sequence"/>
</dbReference>
<keyword evidence="3" id="KW-1185">Reference proteome</keyword>
<reference evidence="2" key="1">
    <citation type="submission" date="2023-10" db="EMBL/GenBank/DDBJ databases">
        <title>Genome assemblies of two species of porcelain crab, Petrolisthes cinctipes and Petrolisthes manimaculis (Anomura: Porcellanidae).</title>
        <authorList>
            <person name="Angst P."/>
        </authorList>
    </citation>
    <scope>NUCLEOTIDE SEQUENCE</scope>
    <source>
        <strain evidence="2">PB745_01</strain>
        <tissue evidence="2">Gill</tissue>
    </source>
</reference>